<feature type="domain" description="Flagellar hook-length control protein-like C-terminal" evidence="5">
    <location>
        <begin position="360"/>
        <end position="441"/>
    </location>
</feature>
<feature type="compositionally biased region" description="Low complexity" evidence="4">
    <location>
        <begin position="218"/>
        <end position="229"/>
    </location>
</feature>
<dbReference type="Pfam" id="PF02120">
    <property type="entry name" value="Flg_hook"/>
    <property type="match status" value="1"/>
</dbReference>
<keyword evidence="3" id="KW-1005">Bacterial flagellum biogenesis</keyword>
<evidence type="ECO:0000313" key="6">
    <source>
        <dbReference type="EMBL" id="MCX2523118.1"/>
    </source>
</evidence>
<feature type="region of interest" description="Disordered" evidence="4">
    <location>
        <begin position="1"/>
        <end position="133"/>
    </location>
</feature>
<evidence type="ECO:0000256" key="4">
    <source>
        <dbReference type="SAM" id="MobiDB-lite"/>
    </source>
</evidence>
<keyword evidence="6" id="KW-0966">Cell projection</keyword>
<feature type="compositionally biased region" description="Polar residues" evidence="4">
    <location>
        <begin position="102"/>
        <end position="112"/>
    </location>
</feature>
<feature type="compositionally biased region" description="Polar residues" evidence="4">
    <location>
        <begin position="151"/>
        <end position="160"/>
    </location>
</feature>
<dbReference type="GO" id="GO:0009424">
    <property type="term" value="C:bacterial-type flagellum hook"/>
    <property type="evidence" value="ECO:0007669"/>
    <property type="project" value="InterPro"/>
</dbReference>
<feature type="region of interest" description="Disordered" evidence="4">
    <location>
        <begin position="429"/>
        <end position="495"/>
    </location>
</feature>
<evidence type="ECO:0000256" key="2">
    <source>
        <dbReference type="ARBA" id="ARBA00009149"/>
    </source>
</evidence>
<name>A0AA42CWV9_9GAMM</name>
<comment type="function">
    <text evidence="1">Controls the length of the flagellar hook.</text>
</comment>
<dbReference type="PANTHER" id="PTHR37533">
    <property type="entry name" value="FLAGELLAR HOOK-LENGTH CONTROL PROTEIN"/>
    <property type="match status" value="1"/>
</dbReference>
<evidence type="ECO:0000256" key="3">
    <source>
        <dbReference type="ARBA" id="ARBA00022795"/>
    </source>
</evidence>
<feature type="region of interest" description="Disordered" evidence="4">
    <location>
        <begin position="148"/>
        <end position="202"/>
    </location>
</feature>
<dbReference type="InterPro" id="IPR021136">
    <property type="entry name" value="Flagellar_hook_control-like_C"/>
</dbReference>
<dbReference type="CDD" id="cd17470">
    <property type="entry name" value="T3SS_Flik_C"/>
    <property type="match status" value="1"/>
</dbReference>
<evidence type="ECO:0000256" key="1">
    <source>
        <dbReference type="ARBA" id="ARBA00003944"/>
    </source>
</evidence>
<dbReference type="InterPro" id="IPR001635">
    <property type="entry name" value="Flag_hook_Flik"/>
</dbReference>
<dbReference type="Gene3D" id="3.30.750.140">
    <property type="match status" value="1"/>
</dbReference>
<accession>A0AA42CWV9</accession>
<organism evidence="6 7">
    <name type="scientific">Larsenimonas rhizosphaerae</name>
    <dbReference type="NCBI Taxonomy" id="2944682"/>
    <lineage>
        <taxon>Bacteria</taxon>
        <taxon>Pseudomonadati</taxon>
        <taxon>Pseudomonadota</taxon>
        <taxon>Gammaproteobacteria</taxon>
        <taxon>Oceanospirillales</taxon>
        <taxon>Halomonadaceae</taxon>
        <taxon>Larsenimonas</taxon>
    </lineage>
</organism>
<feature type="region of interest" description="Disordered" evidence="4">
    <location>
        <begin position="218"/>
        <end position="268"/>
    </location>
</feature>
<comment type="similarity">
    <text evidence="2">Belongs to the FliK family.</text>
</comment>
<dbReference type="EMBL" id="JAPIVE010000001">
    <property type="protein sequence ID" value="MCX2523118.1"/>
    <property type="molecule type" value="Genomic_DNA"/>
</dbReference>
<feature type="compositionally biased region" description="Low complexity" evidence="4">
    <location>
        <begin position="55"/>
        <end position="69"/>
    </location>
</feature>
<dbReference type="GO" id="GO:0044780">
    <property type="term" value="P:bacterial-type flagellum assembly"/>
    <property type="evidence" value="ECO:0007669"/>
    <property type="project" value="InterPro"/>
</dbReference>
<reference evidence="6" key="1">
    <citation type="submission" date="2022-11" db="EMBL/GenBank/DDBJ databases">
        <title>Larsenimonas rhizosphaerae sp. nov., isolated from a tidal mudflat.</title>
        <authorList>
            <person name="Lee S.D."/>
            <person name="Kim I.S."/>
        </authorList>
    </citation>
    <scope>NUCLEOTIDE SEQUENCE</scope>
    <source>
        <strain evidence="6">GH2-1</strain>
    </source>
</reference>
<feature type="compositionally biased region" description="Basic and acidic residues" evidence="4">
    <location>
        <begin position="250"/>
        <end position="265"/>
    </location>
</feature>
<protein>
    <submittedName>
        <fullName evidence="6">Flagellar hook-length control protein FliK</fullName>
    </submittedName>
</protein>
<feature type="compositionally biased region" description="Low complexity" evidence="4">
    <location>
        <begin position="435"/>
        <end position="457"/>
    </location>
</feature>
<dbReference type="Proteomes" id="UP001165678">
    <property type="component" value="Unassembled WGS sequence"/>
</dbReference>
<comment type="caution">
    <text evidence="6">The sequence shown here is derived from an EMBL/GenBank/DDBJ whole genome shotgun (WGS) entry which is preliminary data.</text>
</comment>
<dbReference type="RefSeq" id="WP_265895481.1">
    <property type="nucleotide sequence ID" value="NZ_JAPIVE010000001.1"/>
</dbReference>
<dbReference type="PANTHER" id="PTHR37533:SF2">
    <property type="entry name" value="FLAGELLAR HOOK-LENGTH CONTROL PROTEIN"/>
    <property type="match status" value="1"/>
</dbReference>
<evidence type="ECO:0000313" key="7">
    <source>
        <dbReference type="Proteomes" id="UP001165678"/>
    </source>
</evidence>
<keyword evidence="6" id="KW-0282">Flagellum</keyword>
<dbReference type="AlphaFoldDB" id="A0AA42CWV9"/>
<keyword evidence="6" id="KW-0969">Cilium</keyword>
<dbReference type="PRINTS" id="PR01007">
    <property type="entry name" value="FLGHOOKFLIK"/>
</dbReference>
<sequence length="495" mass="50334">MTSSVTMLSPSAAPASSPGKGSTASEGSDQTFNSMFSDSVSRQQARPEGPAEGRPQGSDQQGSSTSSPDEATAARGDEADSTTADTETGHSVAKNRAIDSEAWSSGALTSGNAPKMPAEMSDALANKPSGPKGLIDQLSAFKALSARMSAGATTAEQGSDTGRAVRAGGEKTALATAVSTASERIDKGAASKQGLRDLASSAENQDVKDAAATLGAGAASLAQQATSQAPRSAGAASNNVSQGTSRPAALHKEAFQGEQATDQRQRLAAQNIAEADDRQQGKGGNDRRGDTALSVAGMYSQHGSQESSSSAQVFSSLLQQSSGTSQQMAAPGSVAAQAATYSGVVNESLGTQGWNQSMGQHVIRMSHQGMGQAELHLNPRDLGPLSISLKMDDQGAQAHFFSANAHVRAAVESALPQLKEAMADNGISLGQTSVNDQQGQPSQQFSFNQSSDQQGNGRTSGGDAGIGEADVVTTADDIMQRSTPASRPGGVDLFA</sequence>
<evidence type="ECO:0000259" key="5">
    <source>
        <dbReference type="Pfam" id="PF02120"/>
    </source>
</evidence>
<feature type="compositionally biased region" description="Low complexity" evidence="4">
    <location>
        <begin position="9"/>
        <end position="18"/>
    </location>
</feature>
<feature type="compositionally biased region" description="Polar residues" evidence="4">
    <location>
        <begin position="235"/>
        <end position="245"/>
    </location>
</feature>
<dbReference type="InterPro" id="IPR038610">
    <property type="entry name" value="FliK-like_C_sf"/>
</dbReference>
<proteinExistence type="inferred from homology"/>
<feature type="compositionally biased region" description="Polar residues" evidence="4">
    <location>
        <begin position="19"/>
        <end position="44"/>
    </location>
</feature>
<keyword evidence="7" id="KW-1185">Reference proteome</keyword>
<gene>
    <name evidence="6" type="ORF">OQ287_02585</name>
</gene>
<dbReference type="InterPro" id="IPR052563">
    <property type="entry name" value="FliK"/>
</dbReference>